<dbReference type="AlphaFoldDB" id="A0A4Y3QUY9"/>
<evidence type="ECO:0000313" key="2">
    <source>
        <dbReference type="EMBL" id="GEB49155.1"/>
    </source>
</evidence>
<dbReference type="PROSITE" id="PS50206">
    <property type="entry name" value="RHODANESE_3"/>
    <property type="match status" value="1"/>
</dbReference>
<dbReference type="Proteomes" id="UP000319210">
    <property type="component" value="Unassembled WGS sequence"/>
</dbReference>
<organism evidence="2 3">
    <name type="scientific">Streptomyces cacaoi</name>
    <dbReference type="NCBI Taxonomy" id="1898"/>
    <lineage>
        <taxon>Bacteria</taxon>
        <taxon>Bacillati</taxon>
        <taxon>Actinomycetota</taxon>
        <taxon>Actinomycetes</taxon>
        <taxon>Kitasatosporales</taxon>
        <taxon>Streptomycetaceae</taxon>
        <taxon>Streptomyces</taxon>
    </lineage>
</organism>
<feature type="domain" description="Rhodanese" evidence="1">
    <location>
        <begin position="68"/>
        <end position="106"/>
    </location>
</feature>
<dbReference type="SUPFAM" id="SSF51905">
    <property type="entry name" value="FAD/NAD(P)-binding domain"/>
    <property type="match status" value="1"/>
</dbReference>
<comment type="caution">
    <text evidence="2">The sequence shown here is derived from an EMBL/GenBank/DDBJ whole genome shotgun (WGS) entry which is preliminary data.</text>
</comment>
<name>A0A4Y3QUY9_STRCI</name>
<dbReference type="InterPro" id="IPR006076">
    <property type="entry name" value="FAD-dep_OxRdtase"/>
</dbReference>
<evidence type="ECO:0000259" key="1">
    <source>
        <dbReference type="PROSITE" id="PS50206"/>
    </source>
</evidence>
<proteinExistence type="predicted"/>
<keyword evidence="3" id="KW-1185">Reference proteome</keyword>
<dbReference type="InterPro" id="IPR036188">
    <property type="entry name" value="FAD/NAD-bd_sf"/>
</dbReference>
<accession>A0A4Y3QUY9</accession>
<gene>
    <name evidence="2" type="ORF">SCA03_17060</name>
</gene>
<dbReference type="PANTHER" id="PTHR13847:SF281">
    <property type="entry name" value="FAD DEPENDENT OXIDOREDUCTASE DOMAIN-CONTAINING PROTEIN"/>
    <property type="match status" value="1"/>
</dbReference>
<dbReference type="PANTHER" id="PTHR13847">
    <property type="entry name" value="SARCOSINE DEHYDROGENASE-RELATED"/>
    <property type="match status" value="1"/>
</dbReference>
<reference evidence="2 3" key="1">
    <citation type="submission" date="2019-06" db="EMBL/GenBank/DDBJ databases">
        <title>Whole genome shotgun sequence of Streptomyces cacaoi subsp. cacaoi NBRC 12748.</title>
        <authorList>
            <person name="Hosoyama A."/>
            <person name="Uohara A."/>
            <person name="Ohji S."/>
            <person name="Ichikawa N."/>
        </authorList>
    </citation>
    <scope>NUCLEOTIDE SEQUENCE [LARGE SCALE GENOMIC DNA]</scope>
    <source>
        <strain evidence="2 3">NBRC 12748</strain>
    </source>
</reference>
<dbReference type="GO" id="GO:0005737">
    <property type="term" value="C:cytoplasm"/>
    <property type="evidence" value="ECO:0007669"/>
    <property type="project" value="TreeGrafter"/>
</dbReference>
<dbReference type="Gene3D" id="3.30.9.10">
    <property type="entry name" value="D-Amino Acid Oxidase, subunit A, domain 2"/>
    <property type="match status" value="1"/>
</dbReference>
<dbReference type="InterPro" id="IPR001763">
    <property type="entry name" value="Rhodanese-like_dom"/>
</dbReference>
<dbReference type="EMBL" id="BJMM01000006">
    <property type="protein sequence ID" value="GEB49155.1"/>
    <property type="molecule type" value="Genomic_DNA"/>
</dbReference>
<dbReference type="Gene3D" id="3.50.50.60">
    <property type="entry name" value="FAD/NAD(P)-binding domain"/>
    <property type="match status" value="1"/>
</dbReference>
<evidence type="ECO:0000313" key="3">
    <source>
        <dbReference type="Proteomes" id="UP000319210"/>
    </source>
</evidence>
<protein>
    <submittedName>
        <fullName evidence="2">Putative oxidoreductase</fullName>
    </submittedName>
</protein>
<dbReference type="Pfam" id="PF01266">
    <property type="entry name" value="DAO"/>
    <property type="match status" value="1"/>
</dbReference>
<sequence length="467" mass="49842">MCKFVSLGTVPLSCDLQREAVINMTNVTASGVGSVGVTYSAFSGWADRPTEFAPMLEGELTCDIAVVGGGYAGMAAALRLAERGADVVLLESGFCGWGGSSRNAGYLSNALAGDPQLLNTLYARRLPSLVRYADKAARFTEELIGRLALDCDYEPTGNVIAAVSPGQLRRTRRNAEILKGAGADVEFVEGDSFGLPKAFLGGVFERAGGLLNPGKFAFGLREVLLASGVRVHERTAVRAVEPDTSGVVVSVPGGRVRADRVVLATNAYSRDLPFAPRRMVTPIWTSLVETEPVAPERLAAAGWTRRIGIVTPHTILENYRPTPHGTIMFGTRRLRTAPGALGAREPDAAVVADLVRGFHERFPSLGDVAPQRAWGGWVAMTPSLLPVAGEATKNVFYAIGCNGHGLAQSPYLGTLLADRLAGERMHDDLAAVWRARPRFAPNLFSAPALNAAWAVDRIADRLHSRRA</sequence>
<dbReference type="PRINTS" id="PR00411">
    <property type="entry name" value="PNDRDTASEI"/>
</dbReference>